<organism evidence="6 7">
    <name type="scientific">Methanimicrococcus hongohii</name>
    <dbReference type="NCBI Taxonomy" id="3028295"/>
    <lineage>
        <taxon>Archaea</taxon>
        <taxon>Methanobacteriati</taxon>
        <taxon>Methanobacteriota</taxon>
        <taxon>Stenosarchaea group</taxon>
        <taxon>Methanomicrobia</taxon>
        <taxon>Methanosarcinales</taxon>
        <taxon>Methanosarcinaceae</taxon>
        <taxon>Methanimicrococcus</taxon>
    </lineage>
</organism>
<evidence type="ECO:0000313" key="6">
    <source>
        <dbReference type="EMBL" id="WNY23747.1"/>
    </source>
</evidence>
<evidence type="ECO:0000256" key="4">
    <source>
        <dbReference type="SAM" id="Phobius"/>
    </source>
</evidence>
<proteinExistence type="predicted"/>
<dbReference type="Pfam" id="PF09479">
    <property type="entry name" value="Flg_new"/>
    <property type="match status" value="4"/>
</dbReference>
<name>A0AA96VB80_9EURY</name>
<evidence type="ECO:0000256" key="1">
    <source>
        <dbReference type="ARBA" id="ARBA00004196"/>
    </source>
</evidence>
<comment type="subcellular location">
    <subcellularLocation>
        <location evidence="1">Cell envelope</location>
    </subcellularLocation>
</comment>
<dbReference type="InterPro" id="IPR009459">
    <property type="entry name" value="MucBP_dom"/>
</dbReference>
<dbReference type="InterPro" id="IPR013378">
    <property type="entry name" value="InlB-like_B-rpt"/>
</dbReference>
<keyword evidence="4" id="KW-1133">Transmembrane helix</keyword>
<keyword evidence="4" id="KW-0812">Transmembrane</keyword>
<dbReference type="KEGG" id="mehf:MmiHf6_10620"/>
<keyword evidence="2" id="KW-0677">Repeat</keyword>
<feature type="transmembrane region" description="Helical" evidence="4">
    <location>
        <begin position="1573"/>
        <end position="1590"/>
    </location>
</feature>
<feature type="region of interest" description="Disordered" evidence="3">
    <location>
        <begin position="1509"/>
        <end position="1530"/>
    </location>
</feature>
<gene>
    <name evidence="6" type="ORF">MmiHf6_10620</name>
</gene>
<reference evidence="6 7" key="1">
    <citation type="submission" date="2023-07" db="EMBL/GenBank/DDBJ databases">
        <title>Closed genoem sequence of Methanomicrococcus sp. Hf6.</title>
        <authorList>
            <person name="Poehlein A."/>
            <person name="Protasov E."/>
            <person name="Platt K."/>
            <person name="Reeh H."/>
            <person name="Daniel R."/>
            <person name="Brune A."/>
        </authorList>
    </citation>
    <scope>NUCLEOTIDE SEQUENCE [LARGE SCALE GENOMIC DNA]</scope>
    <source>
        <strain evidence="6 7">Hf6</strain>
    </source>
</reference>
<feature type="compositionally biased region" description="Polar residues" evidence="3">
    <location>
        <begin position="1513"/>
        <end position="1530"/>
    </location>
</feature>
<sequence length="1597" mass="174135">MGFKNKFLMSLVAICLVLVMLSGVALAQPINDDSTDSAVLSIHYIRTEVSDIGNIEIEITMAAPFTGEFEVGQPYSHTSPVISGYTANSTVVSGSSMPADGLEVIVEYSPNEASYTVNHFQKNLDGTFSETPYDTETLQSVTGAETEAAAKQIEGFTPEFFVQEVIEYDNSTTVNIYYERNVSYVYFVTDGGNYVPVLQKQFGEIVTAGELSAATKAGYDFSGWYMNSECTNAVSTFTMGDSNVQLYAKWSSPKTTTYTVSYLVESLTNPGGYDVFWSGEYEATTDSTVTYNSAVHIPPFSDQDKLGFKLNTSKNSEIVVEGDGTSVLEIYYERNTFTLEFWRFRNDAYFGGIYNEGNTNNYNKYAYTITAKYGENILSEFSNYVNGSTKYTLSDLRWHWSPISIDSTGLVGPKNDPNYFKTLATMPAYDQANSSYTYNEKNGSFVFYGRIEPTSSSNTYILSHLREVQNGDTAAIEGKYVQEGPTITLKDHTLGSKPTITDDEVYDITGYKLEEIKQYEYDSDTKTYVGSIRYKLVTYDISFNLNYKYENGSTPAGSSQTVKYSYNLTVPDKPVREGYIFTGWYTEAQGSSTPIISNTTTAGSNFSTPAFFTEENILFAGWIPETFTVTFDVNGGTPVSETDTTAQTVEYNQKAANPGDLEKNGYVFKGWYAEGSSYSYDFESSVTQDFTLTARWEVDPTVPVEYTIKYVDLDGNELLASDSGSDTVGKTIKASAKEISGYFPDTWDGRLVLSGDAEQNVITFTYTSSSDIKYTVNHGYYVGDTFHTLYTDSSLPATYSRIHIQPNATMTAAGWIPKESPFYISVTNDNDLNVFNFSYMQQISADVESISVTYDGQAYEPVVTGLPTGIDFVTQYKVGNGEYSSTVPSVTNVSDGNVTVDVRITGPEYMYAFEKTITMEILPATLTATVEDETIIAGETPEYIITVSGFVNGETALTASNYDAPIASSGYTTDAGVFTISITGGSADNYVFDVTDEATLTVYDEMSVSIVGNSAVTAGANLALTLDVSGGDGTYSYVWTVDSSASGTSNSLTIDPVGSALNGKTVSVTVTDGAGNVKTASVNLIVYDELTVTINGNEAVTDGDKLDFTLDVSGGDGTYTYAWTVDGTPSGSAASLTINPIDSDLNGKTVSVTVTDGAGNVKTASVDLTVLPAGTFIVKYYQNSGISDTFNESVSYNTNEVVHLPSADDLSFVNAGATQIGWAKTNDAAEPAYLNGQTIEYDGNTVIELYAVWSTTATFEIKYHMNDGSDVFVSKFYENTASIDILTAEQAGFVRTDYAFENWSVATAGSEPLYAPGLIGEDLSSQTFPLNLYAQWVEGEYEVQFVSEDPVDGLPLIQRYNSGNSVNIIDGTELINVGSKFAGWKSDVNIELEPSAGLMNEFAGDGNENFFMPESDIVFTAKWETVSDKFTITYNGNGYSGAVPEDLTEYQYNEEAEVKSHSMEYSDYTFEGWVDADGSGNIYNAGDKFNMVENVTLYAKWTLDDVPNPADQDVTSNSGSSGTGQATVVDNTESGTMQGEENTESPSSGFTGIVDTVTEKMEDTSISKVSSNWWLLLILLLVVIIGYGCYRYKMNKN</sequence>
<dbReference type="Gene3D" id="3.10.20.320">
    <property type="entry name" value="Putative peptidoglycan bound protein (lpxtg motif)"/>
    <property type="match status" value="1"/>
</dbReference>
<keyword evidence="4" id="KW-0472">Membrane</keyword>
<dbReference type="Proteomes" id="UP001302978">
    <property type="component" value="Chromosome"/>
</dbReference>
<dbReference type="NCBIfam" id="TIGR02543">
    <property type="entry name" value="List_Bact_rpt"/>
    <property type="match status" value="4"/>
</dbReference>
<feature type="domain" description="MucBP" evidence="5">
    <location>
        <begin position="707"/>
        <end position="767"/>
    </location>
</feature>
<dbReference type="GeneID" id="85195618"/>
<dbReference type="EMBL" id="CP131059">
    <property type="protein sequence ID" value="WNY23747.1"/>
    <property type="molecule type" value="Genomic_DNA"/>
</dbReference>
<evidence type="ECO:0000256" key="3">
    <source>
        <dbReference type="SAM" id="MobiDB-lite"/>
    </source>
</evidence>
<dbReference type="InterPro" id="IPR042229">
    <property type="entry name" value="Listeria/Bacterioides_rpt_sf"/>
</dbReference>
<dbReference type="RefSeq" id="WP_316556897.1">
    <property type="nucleotide sequence ID" value="NZ_CP131059.1"/>
</dbReference>
<dbReference type="Pfam" id="PF06458">
    <property type="entry name" value="MucBP"/>
    <property type="match status" value="1"/>
</dbReference>
<dbReference type="Gene3D" id="2.60.40.4270">
    <property type="entry name" value="Listeria-Bacteroides repeat domain"/>
    <property type="match status" value="4"/>
</dbReference>
<evidence type="ECO:0000259" key="5">
    <source>
        <dbReference type="Pfam" id="PF06458"/>
    </source>
</evidence>
<evidence type="ECO:0000313" key="7">
    <source>
        <dbReference type="Proteomes" id="UP001302978"/>
    </source>
</evidence>
<accession>A0AA96VB80</accession>
<protein>
    <recommendedName>
        <fullName evidence="5">MucBP domain-containing protein</fullName>
    </recommendedName>
</protein>
<keyword evidence="7" id="KW-1185">Reference proteome</keyword>
<evidence type="ECO:0000256" key="2">
    <source>
        <dbReference type="ARBA" id="ARBA00022737"/>
    </source>
</evidence>